<comment type="catalytic activity">
    <reaction evidence="6">
        <text>(R)-pantoate + NADP(+) = 2-dehydropantoate + NADPH + H(+)</text>
        <dbReference type="Rhea" id="RHEA:16233"/>
        <dbReference type="ChEBI" id="CHEBI:11561"/>
        <dbReference type="ChEBI" id="CHEBI:15378"/>
        <dbReference type="ChEBI" id="CHEBI:15980"/>
        <dbReference type="ChEBI" id="CHEBI:57783"/>
        <dbReference type="ChEBI" id="CHEBI:58349"/>
        <dbReference type="EC" id="1.1.1.169"/>
    </reaction>
</comment>
<evidence type="ECO:0000256" key="6">
    <source>
        <dbReference type="ARBA" id="ARBA00048793"/>
    </source>
</evidence>
<dbReference type="Gene3D" id="1.10.1040.10">
    <property type="entry name" value="N-(1-d-carboxylethyl)-l-norvaline Dehydrogenase, domain 2"/>
    <property type="match status" value="1"/>
</dbReference>
<dbReference type="Proteomes" id="UP000239406">
    <property type="component" value="Unassembled WGS sequence"/>
</dbReference>
<dbReference type="NCBIfam" id="NF005089">
    <property type="entry name" value="PRK06522.1-4"/>
    <property type="match status" value="1"/>
</dbReference>
<organism evidence="7 8">
    <name type="scientific">Caldimonas thermodepolymerans</name>
    <dbReference type="NCBI Taxonomy" id="215580"/>
    <lineage>
        <taxon>Bacteria</taxon>
        <taxon>Pseudomonadati</taxon>
        <taxon>Pseudomonadota</taxon>
        <taxon>Betaproteobacteria</taxon>
        <taxon>Burkholderiales</taxon>
        <taxon>Sphaerotilaceae</taxon>
        <taxon>Caldimonas</taxon>
    </lineage>
</organism>
<sequence length="327" mass="33897">MKICIYGAGAIGGFLGTRLARQGLPVSAVARGATAQALRTHGWRLQTAQGLEQAPVAQVSEDPAALGVQDLVVVAVKAPAMPSVAAGIGPLLGPGTVVLTAMNGVPWWFFEGIGGAQAGMRLDSLDPDGRIAAAIPAQQVVGAVVHATCSTPEPGLVRHGFGAGLILGEARGGASARVDALVRLLCEAGFEAQASEGIQKDIWYKLWGNMTMNPVSALTGATCDRILDDPLVNRFCLDVMAEAQAIGARIGCPIAQSGEDRNAVTRKLGAFKTSMLQDVEAGRPIELDALLTVVHEIARKLGLATPHIDALLGLVRLKARVLGLYPA</sequence>
<dbReference type="Gene3D" id="3.40.50.720">
    <property type="entry name" value="NAD(P)-binding Rossmann-like Domain"/>
    <property type="match status" value="1"/>
</dbReference>
<dbReference type="GO" id="GO:0005737">
    <property type="term" value="C:cytoplasm"/>
    <property type="evidence" value="ECO:0007669"/>
    <property type="project" value="TreeGrafter"/>
</dbReference>
<comment type="caution">
    <text evidence="7">The sequence shown here is derived from an EMBL/GenBank/DDBJ whole genome shotgun (WGS) entry which is preliminary data.</text>
</comment>
<dbReference type="InterPro" id="IPR008927">
    <property type="entry name" value="6-PGluconate_DH-like_C_sf"/>
</dbReference>
<keyword evidence="8" id="KW-1185">Reference proteome</keyword>
<dbReference type="Pfam" id="PF02558">
    <property type="entry name" value="ApbA"/>
    <property type="match status" value="1"/>
</dbReference>
<comment type="pathway">
    <text evidence="1">Cofactor biosynthesis; (R)-pantothenate biosynthesis; (R)-pantoate from 3-methyl-2-oxobutanoate: step 2/2.</text>
</comment>
<evidence type="ECO:0000256" key="5">
    <source>
        <dbReference type="ARBA" id="ARBA00032024"/>
    </source>
</evidence>
<dbReference type="EC" id="1.1.1.169" evidence="2"/>
<evidence type="ECO:0000256" key="3">
    <source>
        <dbReference type="ARBA" id="ARBA00019465"/>
    </source>
</evidence>
<dbReference type="RefSeq" id="WP_104358015.1">
    <property type="nucleotide sequence ID" value="NZ_CALFFA010000048.1"/>
</dbReference>
<evidence type="ECO:0000256" key="4">
    <source>
        <dbReference type="ARBA" id="ARBA00022655"/>
    </source>
</evidence>
<dbReference type="AlphaFoldDB" id="A0A2S5T2U3"/>
<dbReference type="SUPFAM" id="SSF48179">
    <property type="entry name" value="6-phosphogluconate dehydrogenase C-terminal domain-like"/>
    <property type="match status" value="1"/>
</dbReference>
<dbReference type="GO" id="GO:0015940">
    <property type="term" value="P:pantothenate biosynthetic process"/>
    <property type="evidence" value="ECO:0007669"/>
    <property type="project" value="UniProtKB-UniPathway"/>
</dbReference>
<dbReference type="Pfam" id="PF08546">
    <property type="entry name" value="ApbA_C"/>
    <property type="match status" value="1"/>
</dbReference>
<evidence type="ECO:0000256" key="1">
    <source>
        <dbReference type="ARBA" id="ARBA00004994"/>
    </source>
</evidence>
<dbReference type="EMBL" id="PSNY01000013">
    <property type="protein sequence ID" value="PPE69282.1"/>
    <property type="molecule type" value="Genomic_DNA"/>
</dbReference>
<accession>A0A2S5T2U3</accession>
<dbReference type="InterPro" id="IPR013752">
    <property type="entry name" value="KPA_reductase"/>
</dbReference>
<evidence type="ECO:0000313" key="8">
    <source>
        <dbReference type="Proteomes" id="UP000239406"/>
    </source>
</evidence>
<keyword evidence="4" id="KW-0566">Pantothenate biosynthesis</keyword>
<dbReference type="InterPro" id="IPR013332">
    <property type="entry name" value="KPR_N"/>
</dbReference>
<name>A0A2S5T2U3_9BURK</name>
<proteinExistence type="predicted"/>
<dbReference type="PANTHER" id="PTHR21708:SF45">
    <property type="entry name" value="2-DEHYDROPANTOATE 2-REDUCTASE"/>
    <property type="match status" value="1"/>
</dbReference>
<dbReference type="PANTHER" id="PTHR21708">
    <property type="entry name" value="PROBABLE 2-DEHYDROPANTOATE 2-REDUCTASE"/>
    <property type="match status" value="1"/>
</dbReference>
<dbReference type="SUPFAM" id="SSF51735">
    <property type="entry name" value="NAD(P)-binding Rossmann-fold domains"/>
    <property type="match status" value="1"/>
</dbReference>
<dbReference type="FunFam" id="1.10.1040.10:FF:000017">
    <property type="entry name" value="2-dehydropantoate 2-reductase"/>
    <property type="match status" value="1"/>
</dbReference>
<reference evidence="7 8" key="1">
    <citation type="submission" date="2018-02" db="EMBL/GenBank/DDBJ databases">
        <title>Reclassifiation of [Polyangium] brachysporum DSM 7029 as Guopingzhaonella breviflexa gen. nov., sp. nov., a member of the family Comamonadaceae.</title>
        <authorList>
            <person name="Tang B."/>
        </authorList>
    </citation>
    <scope>NUCLEOTIDE SEQUENCE [LARGE SCALE GENOMIC DNA]</scope>
    <source>
        <strain evidence="7 8">DSM 15344</strain>
    </source>
</reference>
<evidence type="ECO:0000313" key="7">
    <source>
        <dbReference type="EMBL" id="PPE69282.1"/>
    </source>
</evidence>
<dbReference type="GO" id="GO:0008677">
    <property type="term" value="F:2-dehydropantoate 2-reductase activity"/>
    <property type="evidence" value="ECO:0007669"/>
    <property type="project" value="UniProtKB-EC"/>
</dbReference>
<dbReference type="InterPro" id="IPR013328">
    <property type="entry name" value="6PGD_dom2"/>
</dbReference>
<dbReference type="InterPro" id="IPR051402">
    <property type="entry name" value="KPR-Related"/>
</dbReference>
<gene>
    <name evidence="7" type="ORF">C1702_12345</name>
</gene>
<protein>
    <recommendedName>
        <fullName evidence="3">2-dehydropantoate 2-reductase</fullName>
        <ecNumber evidence="2">1.1.1.169</ecNumber>
    </recommendedName>
    <alternativeName>
        <fullName evidence="5">Ketopantoate reductase</fullName>
    </alternativeName>
</protein>
<dbReference type="UniPathway" id="UPA00028">
    <property type="reaction ID" value="UER00004"/>
</dbReference>
<evidence type="ECO:0000256" key="2">
    <source>
        <dbReference type="ARBA" id="ARBA00013014"/>
    </source>
</evidence>
<dbReference type="InterPro" id="IPR036291">
    <property type="entry name" value="NAD(P)-bd_dom_sf"/>
</dbReference>